<keyword evidence="7 9" id="KW-0472">Membrane</keyword>
<keyword evidence="2 9" id="KW-0813">Transport</keyword>
<evidence type="ECO:0000256" key="1">
    <source>
        <dbReference type="ARBA" id="ARBA00004429"/>
    </source>
</evidence>
<comment type="caution">
    <text evidence="11">The sequence shown here is derived from an EMBL/GenBank/DDBJ whole genome shotgun (WGS) entry which is preliminary data.</text>
</comment>
<sequence length="213" mass="23079">MIKSQENAGRLGAADRLLVPVEDAANLLAACAIFLLMVLGVAQIVSRTVFNAPIEGYIDLVELSMAGMAFLGAAYCQRIGAHIRMELLVGRLHGRALWAAEIFGTVVGLMIIGVLVWYGGEHFWRSYTLGDSTIDAELPVWPSKLLVPVAFSIWFLRLSVQLWGSMRMFVDPQRDPVGVIFVKGAAEQAEDEMHDAMGGDIAEGEASQSGDGK</sequence>
<organism evidence="11 12">
    <name type="scientific">Roseibium polysiphoniae</name>
    <dbReference type="NCBI Taxonomy" id="2571221"/>
    <lineage>
        <taxon>Bacteria</taxon>
        <taxon>Pseudomonadati</taxon>
        <taxon>Pseudomonadota</taxon>
        <taxon>Alphaproteobacteria</taxon>
        <taxon>Hyphomicrobiales</taxon>
        <taxon>Stappiaceae</taxon>
        <taxon>Roseibium</taxon>
    </lineage>
</organism>
<feature type="domain" description="Tripartite ATP-independent periplasmic transporters DctQ component" evidence="10">
    <location>
        <begin position="36"/>
        <end position="167"/>
    </location>
</feature>
<dbReference type="GO" id="GO:0005886">
    <property type="term" value="C:plasma membrane"/>
    <property type="evidence" value="ECO:0007669"/>
    <property type="project" value="UniProtKB-SubCell"/>
</dbReference>
<dbReference type="AlphaFoldDB" id="A0A944GTL7"/>
<dbReference type="InterPro" id="IPR007387">
    <property type="entry name" value="TRAP_DctQ"/>
</dbReference>
<evidence type="ECO:0000256" key="2">
    <source>
        <dbReference type="ARBA" id="ARBA00022448"/>
    </source>
</evidence>
<evidence type="ECO:0000256" key="6">
    <source>
        <dbReference type="ARBA" id="ARBA00022989"/>
    </source>
</evidence>
<evidence type="ECO:0000313" key="12">
    <source>
        <dbReference type="Proteomes" id="UP000705379"/>
    </source>
</evidence>
<reference evidence="11" key="1">
    <citation type="submission" date="2018-08" db="EMBL/GenBank/DDBJ databases">
        <authorList>
            <person name="Jin W."/>
            <person name="Wang H."/>
            <person name="Yang Y."/>
            <person name="Li M."/>
            <person name="Liu J."/>
        </authorList>
    </citation>
    <scope>NUCLEOTIDE SEQUENCE</scope>
    <source>
        <strain evidence="11">AESS21</strain>
    </source>
</reference>
<evidence type="ECO:0000256" key="4">
    <source>
        <dbReference type="ARBA" id="ARBA00022519"/>
    </source>
</evidence>
<protein>
    <recommendedName>
        <fullName evidence="9">TRAP transporter small permease protein</fullName>
    </recommendedName>
</protein>
<comment type="similarity">
    <text evidence="8 9">Belongs to the TRAP transporter small permease family.</text>
</comment>
<evidence type="ECO:0000259" key="10">
    <source>
        <dbReference type="Pfam" id="PF04290"/>
    </source>
</evidence>
<feature type="transmembrane region" description="Helical" evidence="9">
    <location>
        <begin position="97"/>
        <end position="120"/>
    </location>
</feature>
<comment type="subcellular location">
    <subcellularLocation>
        <location evidence="1 9">Cell inner membrane</location>
        <topology evidence="1 9">Multi-pass membrane protein</topology>
    </subcellularLocation>
</comment>
<feature type="transmembrane region" description="Helical" evidence="9">
    <location>
        <begin position="140"/>
        <end position="160"/>
    </location>
</feature>
<dbReference type="InterPro" id="IPR055348">
    <property type="entry name" value="DctQ"/>
</dbReference>
<keyword evidence="6 9" id="KW-1133">Transmembrane helix</keyword>
<proteinExistence type="inferred from homology"/>
<evidence type="ECO:0000313" key="11">
    <source>
        <dbReference type="EMBL" id="MBS8260676.1"/>
    </source>
</evidence>
<feature type="transmembrane region" description="Helical" evidence="9">
    <location>
        <begin position="24"/>
        <end position="45"/>
    </location>
</feature>
<dbReference type="EMBL" id="QTKU01000002">
    <property type="protein sequence ID" value="MBS8260676.1"/>
    <property type="molecule type" value="Genomic_DNA"/>
</dbReference>
<keyword evidence="4 9" id="KW-0997">Cell inner membrane</keyword>
<comment type="subunit">
    <text evidence="9">The complex comprises the extracytoplasmic solute receptor protein and the two transmembrane proteins.</text>
</comment>
<evidence type="ECO:0000256" key="5">
    <source>
        <dbReference type="ARBA" id="ARBA00022692"/>
    </source>
</evidence>
<comment type="function">
    <text evidence="9">Part of the tripartite ATP-independent periplasmic (TRAP) transport system.</text>
</comment>
<evidence type="ECO:0000256" key="7">
    <source>
        <dbReference type="ARBA" id="ARBA00023136"/>
    </source>
</evidence>
<dbReference type="PANTHER" id="PTHR35011">
    <property type="entry name" value="2,3-DIKETO-L-GULONATE TRAP TRANSPORTER SMALL PERMEASE PROTEIN YIAM"/>
    <property type="match status" value="1"/>
</dbReference>
<evidence type="ECO:0000256" key="3">
    <source>
        <dbReference type="ARBA" id="ARBA00022475"/>
    </source>
</evidence>
<dbReference type="Pfam" id="PF04290">
    <property type="entry name" value="DctQ"/>
    <property type="match status" value="1"/>
</dbReference>
<dbReference type="RefSeq" id="WP_213216170.1">
    <property type="nucleotide sequence ID" value="NZ_QTKU01000002.1"/>
</dbReference>
<feature type="transmembrane region" description="Helical" evidence="9">
    <location>
        <begin position="57"/>
        <end position="76"/>
    </location>
</feature>
<keyword evidence="5 9" id="KW-0812">Transmembrane</keyword>
<evidence type="ECO:0000256" key="8">
    <source>
        <dbReference type="ARBA" id="ARBA00038436"/>
    </source>
</evidence>
<evidence type="ECO:0000256" key="9">
    <source>
        <dbReference type="RuleBase" id="RU369079"/>
    </source>
</evidence>
<dbReference type="GO" id="GO:0022857">
    <property type="term" value="F:transmembrane transporter activity"/>
    <property type="evidence" value="ECO:0007669"/>
    <property type="project" value="UniProtKB-UniRule"/>
</dbReference>
<accession>A0A944GTL7</accession>
<gene>
    <name evidence="11" type="ORF">DYI23_10640</name>
</gene>
<keyword evidence="3" id="KW-1003">Cell membrane</keyword>
<name>A0A944GTL7_9HYPH</name>
<dbReference type="Proteomes" id="UP000705379">
    <property type="component" value="Unassembled WGS sequence"/>
</dbReference>
<reference evidence="11" key="2">
    <citation type="journal article" date="2021" name="Microorganisms">
        <title>Bacterial Dimethylsulfoniopropionate Biosynthesis in the East China Sea.</title>
        <authorList>
            <person name="Liu J."/>
            <person name="Zhang Y."/>
            <person name="Liu J."/>
            <person name="Zhong H."/>
            <person name="Williams B.T."/>
            <person name="Zheng Y."/>
            <person name="Curson A.R.J."/>
            <person name="Sun C."/>
            <person name="Sun H."/>
            <person name="Song D."/>
            <person name="Wagner Mackenzie B."/>
            <person name="Bermejo Martinez A."/>
            <person name="Todd J.D."/>
            <person name="Zhang X.H."/>
        </authorList>
    </citation>
    <scope>NUCLEOTIDE SEQUENCE</scope>
    <source>
        <strain evidence="11">AESS21</strain>
    </source>
</reference>